<proteinExistence type="predicted"/>
<dbReference type="GO" id="GO:0003700">
    <property type="term" value="F:DNA-binding transcription factor activity"/>
    <property type="evidence" value="ECO:0007669"/>
    <property type="project" value="InterPro"/>
</dbReference>
<protein>
    <submittedName>
        <fullName evidence="5">MarR family transcriptional regulator</fullName>
    </submittedName>
</protein>
<evidence type="ECO:0000256" key="2">
    <source>
        <dbReference type="ARBA" id="ARBA00023125"/>
    </source>
</evidence>
<dbReference type="Proteomes" id="UP000283576">
    <property type="component" value="Unassembled WGS sequence"/>
</dbReference>
<accession>A0A2T4SZ05</accession>
<reference evidence="5 6" key="1">
    <citation type="journal article" date="2016" name="Front. Microbiol.">
        <title>Comprehensive Phylogenetic Analysis of Bovine Non-aureus Staphylococci Species Based on Whole-Genome Sequencing.</title>
        <authorList>
            <person name="Naushad S."/>
            <person name="Barkema H.W."/>
            <person name="Luby C."/>
            <person name="Condas L.A."/>
            <person name="Nobrega D.B."/>
            <person name="Carson D.A."/>
            <person name="De Buck J."/>
        </authorList>
    </citation>
    <scope>NUCLEOTIDE SEQUENCE [LARGE SCALE GENOMIC DNA]</scope>
    <source>
        <strain evidence="5 6">SNUC 1388</strain>
    </source>
</reference>
<keyword evidence="3" id="KW-0804">Transcription</keyword>
<dbReference type="PRINTS" id="PR00598">
    <property type="entry name" value="HTHMARR"/>
</dbReference>
<evidence type="ECO:0000256" key="3">
    <source>
        <dbReference type="ARBA" id="ARBA00023163"/>
    </source>
</evidence>
<gene>
    <name evidence="5" type="ORF">BUZ01_01570</name>
</gene>
<evidence type="ECO:0000256" key="1">
    <source>
        <dbReference type="ARBA" id="ARBA00023015"/>
    </source>
</evidence>
<dbReference type="InterPro" id="IPR036388">
    <property type="entry name" value="WH-like_DNA-bd_sf"/>
</dbReference>
<evidence type="ECO:0000313" key="5">
    <source>
        <dbReference type="EMBL" id="RIL44691.1"/>
    </source>
</evidence>
<dbReference type="PANTHER" id="PTHR42756:SF1">
    <property type="entry name" value="TRANSCRIPTIONAL REPRESSOR OF EMRAB OPERON"/>
    <property type="match status" value="1"/>
</dbReference>
<dbReference type="AlphaFoldDB" id="A0A2T4SZ05"/>
<dbReference type="SUPFAM" id="SSF46785">
    <property type="entry name" value="Winged helix' DNA-binding domain"/>
    <property type="match status" value="1"/>
</dbReference>
<dbReference type="InterPro" id="IPR000835">
    <property type="entry name" value="HTH_MarR-typ"/>
</dbReference>
<dbReference type="Pfam" id="PF01047">
    <property type="entry name" value="MarR"/>
    <property type="match status" value="1"/>
</dbReference>
<dbReference type="Gene3D" id="1.10.10.10">
    <property type="entry name" value="Winged helix-like DNA-binding domain superfamily/Winged helix DNA-binding domain"/>
    <property type="match status" value="1"/>
</dbReference>
<sequence length="166" mass="19358">MKLYYKRSSQMDIKTLEQYIDKYSQISQSMMNSMYVIQKDAFANSPITSDQFNLMNAINSREDCTSSLLAKEFNVKKSSITAIVSRLVDKGYIERIYNKKDRRVVFIKLTKYGHELLNTKRNELINTLMPIGHGFDGKDWDKVIESLTTIAKQLKIIEKEILENEK</sequence>
<dbReference type="GO" id="GO:0003677">
    <property type="term" value="F:DNA binding"/>
    <property type="evidence" value="ECO:0007669"/>
    <property type="project" value="UniProtKB-KW"/>
</dbReference>
<name>A0A2T4SZ05_STAGA</name>
<organism evidence="5 6">
    <name type="scientific">Staphylococcus gallinarum</name>
    <dbReference type="NCBI Taxonomy" id="1293"/>
    <lineage>
        <taxon>Bacteria</taxon>
        <taxon>Bacillati</taxon>
        <taxon>Bacillota</taxon>
        <taxon>Bacilli</taxon>
        <taxon>Bacillales</taxon>
        <taxon>Staphylococcaceae</taxon>
        <taxon>Staphylococcus</taxon>
    </lineage>
</organism>
<evidence type="ECO:0000259" key="4">
    <source>
        <dbReference type="PROSITE" id="PS50995"/>
    </source>
</evidence>
<keyword evidence="2" id="KW-0238">DNA-binding</keyword>
<keyword evidence="1" id="KW-0805">Transcription regulation</keyword>
<evidence type="ECO:0000313" key="6">
    <source>
        <dbReference type="Proteomes" id="UP000283576"/>
    </source>
</evidence>
<dbReference type="EMBL" id="QXRZ01000001">
    <property type="protein sequence ID" value="RIL44691.1"/>
    <property type="molecule type" value="Genomic_DNA"/>
</dbReference>
<dbReference type="InterPro" id="IPR036390">
    <property type="entry name" value="WH_DNA-bd_sf"/>
</dbReference>
<dbReference type="SMART" id="SM00347">
    <property type="entry name" value="HTH_MARR"/>
    <property type="match status" value="1"/>
</dbReference>
<dbReference type="PANTHER" id="PTHR42756">
    <property type="entry name" value="TRANSCRIPTIONAL REGULATOR, MARR"/>
    <property type="match status" value="1"/>
</dbReference>
<dbReference type="PROSITE" id="PS50995">
    <property type="entry name" value="HTH_MARR_2"/>
    <property type="match status" value="1"/>
</dbReference>
<comment type="caution">
    <text evidence="5">The sequence shown here is derived from an EMBL/GenBank/DDBJ whole genome shotgun (WGS) entry which is preliminary data.</text>
</comment>
<feature type="domain" description="HTH marR-type" evidence="4">
    <location>
        <begin position="1"/>
        <end position="156"/>
    </location>
</feature>